<evidence type="ECO:0000256" key="5">
    <source>
        <dbReference type="ARBA" id="ARBA00023242"/>
    </source>
</evidence>
<feature type="region of interest" description="Disordered" evidence="8">
    <location>
        <begin position="130"/>
        <end position="161"/>
    </location>
</feature>
<dbReference type="GeneID" id="30998336"/>
<dbReference type="GO" id="GO:1902977">
    <property type="term" value="P:mitotic DNA replication preinitiation complex assembly"/>
    <property type="evidence" value="ECO:0007669"/>
    <property type="project" value="TreeGrafter"/>
</dbReference>
<dbReference type="PANTHER" id="PTHR28124:SF1">
    <property type="entry name" value="DNA REPLICATION REGULATOR SLD2"/>
    <property type="match status" value="1"/>
</dbReference>
<name>A0A1E4RPR2_9ASCO</name>
<protein>
    <recommendedName>
        <fullName evidence="3 7">DNA replication regulator SLD2</fullName>
    </recommendedName>
</protein>
<proteinExistence type="inferred from homology"/>
<dbReference type="GO" id="GO:0000727">
    <property type="term" value="P:double-strand break repair via break-induced replication"/>
    <property type="evidence" value="ECO:0007669"/>
    <property type="project" value="TreeGrafter"/>
</dbReference>
<dbReference type="Proteomes" id="UP000095085">
    <property type="component" value="Unassembled WGS sequence"/>
</dbReference>
<dbReference type="AlphaFoldDB" id="A0A1E4RPR2"/>
<comment type="subcellular location">
    <subcellularLocation>
        <location evidence="1 7">Nucleus</location>
    </subcellularLocation>
</comment>
<keyword evidence="5 7" id="KW-0539">Nucleus</keyword>
<evidence type="ECO:0000256" key="1">
    <source>
        <dbReference type="ARBA" id="ARBA00004123"/>
    </source>
</evidence>
<evidence type="ECO:0000256" key="4">
    <source>
        <dbReference type="ARBA" id="ARBA00022705"/>
    </source>
</evidence>
<keyword evidence="4 7" id="KW-0235">DNA replication</keyword>
<dbReference type="STRING" id="984485.A0A1E4RPR2"/>
<dbReference type="GO" id="GO:0003697">
    <property type="term" value="F:single-stranded DNA binding"/>
    <property type="evidence" value="ECO:0007669"/>
    <property type="project" value="TreeGrafter"/>
</dbReference>
<feature type="compositionally biased region" description="Basic and acidic residues" evidence="8">
    <location>
        <begin position="220"/>
        <end position="231"/>
    </location>
</feature>
<dbReference type="Gene3D" id="1.10.10.1460">
    <property type="match status" value="1"/>
</dbReference>
<dbReference type="InterPro" id="IPR021110">
    <property type="entry name" value="DNA_rep_checkpnt_protein"/>
</dbReference>
<keyword evidence="10" id="KW-1185">Reference proteome</keyword>
<dbReference type="RefSeq" id="XP_020078324.1">
    <property type="nucleotide sequence ID" value="XM_020223787.1"/>
</dbReference>
<organism evidence="9 10">
    <name type="scientific">Hyphopichia burtonii NRRL Y-1933</name>
    <dbReference type="NCBI Taxonomy" id="984485"/>
    <lineage>
        <taxon>Eukaryota</taxon>
        <taxon>Fungi</taxon>
        <taxon>Dikarya</taxon>
        <taxon>Ascomycota</taxon>
        <taxon>Saccharomycotina</taxon>
        <taxon>Pichiomycetes</taxon>
        <taxon>Debaryomycetaceae</taxon>
        <taxon>Hyphopichia</taxon>
    </lineage>
</organism>
<feature type="region of interest" description="Disordered" evidence="8">
    <location>
        <begin position="48"/>
        <end position="109"/>
    </location>
</feature>
<feature type="compositionally biased region" description="Basic residues" evidence="8">
    <location>
        <begin position="50"/>
        <end position="61"/>
    </location>
</feature>
<dbReference type="EMBL" id="KV454538">
    <property type="protein sequence ID" value="ODV69257.1"/>
    <property type="molecule type" value="Genomic_DNA"/>
</dbReference>
<evidence type="ECO:0000256" key="6">
    <source>
        <dbReference type="ARBA" id="ARBA00023306"/>
    </source>
</evidence>
<evidence type="ECO:0000256" key="7">
    <source>
        <dbReference type="RuleBase" id="RU367067"/>
    </source>
</evidence>
<evidence type="ECO:0000256" key="2">
    <source>
        <dbReference type="ARBA" id="ARBA00007276"/>
    </source>
</evidence>
<dbReference type="Pfam" id="PF11719">
    <property type="entry name" value="Drc1-Sld2"/>
    <property type="match status" value="1"/>
</dbReference>
<evidence type="ECO:0000256" key="8">
    <source>
        <dbReference type="SAM" id="MobiDB-lite"/>
    </source>
</evidence>
<comment type="function">
    <text evidence="7">Has a role in the initiation of DNA replication. Required at S-phase checkpoint.</text>
</comment>
<evidence type="ECO:0000256" key="3">
    <source>
        <dbReference type="ARBA" id="ARBA00018363"/>
    </source>
</evidence>
<evidence type="ECO:0000313" key="9">
    <source>
        <dbReference type="EMBL" id="ODV69257.1"/>
    </source>
</evidence>
<feature type="compositionally biased region" description="Basic residues" evidence="8">
    <location>
        <begin position="320"/>
        <end position="337"/>
    </location>
</feature>
<evidence type="ECO:0000313" key="10">
    <source>
        <dbReference type="Proteomes" id="UP000095085"/>
    </source>
</evidence>
<feature type="compositionally biased region" description="Basic and acidic residues" evidence="8">
    <location>
        <begin position="62"/>
        <end position="81"/>
    </location>
</feature>
<feature type="region of interest" description="Disordered" evidence="8">
    <location>
        <begin position="296"/>
        <end position="347"/>
    </location>
</feature>
<feature type="compositionally biased region" description="Polar residues" evidence="8">
    <location>
        <begin position="238"/>
        <end position="264"/>
    </location>
</feature>
<sequence length="407" mass="46415">MGKEESIHQIKLSIKQWEHEFQQKHNHLPTKTDIKNLPEIHKLYQAYRDAKKKTTVPHNSRSKKEKEEKKAEGVKHIDIKITESFSDEEEANQFKNTPGDSLSLNAELGPTPQANGKILSIFDISLTPPESSPLKPKIALPEISRSPLKPKSENFKTPTKSGVKRLQFLDLTPSKKQTPVKGLTSKLHSIANESSPIATPKSSIEPRTLETPSYLSKNNRKFDFTHKEEKSPVPAVTIKSSPFASNANPSTPSKSSLINFSVSPSPLKPHRFMSFGVGKKLSDIYNEYKHIQMEDIEENEVVEEQEQLEHEETPADQPRPKKKALTQKRTTRRWKIKPRNDNTGEDSFLNKNIHEEIKKLDEQNLKQYIDYIDENEVSEEELNSDEEIELQLKKRPVEGPGNVLKVV</sequence>
<keyword evidence="6 7" id="KW-0131">Cell cycle</keyword>
<feature type="region of interest" description="Disordered" evidence="8">
    <location>
        <begin position="177"/>
        <end position="265"/>
    </location>
</feature>
<dbReference type="OrthoDB" id="8775810at2759"/>
<dbReference type="PANTHER" id="PTHR28124">
    <property type="entry name" value="DNA REPLICATION REGULATOR SLD2"/>
    <property type="match status" value="1"/>
</dbReference>
<dbReference type="GO" id="GO:0003688">
    <property type="term" value="F:DNA replication origin binding"/>
    <property type="evidence" value="ECO:0007669"/>
    <property type="project" value="TreeGrafter"/>
</dbReference>
<feature type="compositionally biased region" description="Acidic residues" evidence="8">
    <location>
        <begin position="296"/>
        <end position="306"/>
    </location>
</feature>
<dbReference type="GO" id="GO:0031261">
    <property type="term" value="C:DNA replication preinitiation complex"/>
    <property type="evidence" value="ECO:0007669"/>
    <property type="project" value="TreeGrafter"/>
</dbReference>
<accession>A0A1E4RPR2</accession>
<comment type="similarity">
    <text evidence="2 7">Belongs to the SLD2 family.</text>
</comment>
<feature type="compositionally biased region" description="Polar residues" evidence="8">
    <location>
        <begin position="93"/>
        <end position="104"/>
    </location>
</feature>
<dbReference type="CDD" id="cd22289">
    <property type="entry name" value="RecQL4_SLD2_NTD"/>
    <property type="match status" value="1"/>
</dbReference>
<gene>
    <name evidence="9" type="ORF">HYPBUDRAFT_8666</name>
</gene>
<dbReference type="GO" id="GO:0006270">
    <property type="term" value="P:DNA replication initiation"/>
    <property type="evidence" value="ECO:0007669"/>
    <property type="project" value="UniProtKB-UniRule"/>
</dbReference>
<reference evidence="10" key="1">
    <citation type="submission" date="2016-05" db="EMBL/GenBank/DDBJ databases">
        <title>Comparative genomics of biotechnologically important yeasts.</title>
        <authorList>
            <consortium name="DOE Joint Genome Institute"/>
            <person name="Riley R."/>
            <person name="Haridas S."/>
            <person name="Wolfe K.H."/>
            <person name="Lopes M.R."/>
            <person name="Hittinger C.T."/>
            <person name="Goker M."/>
            <person name="Salamov A."/>
            <person name="Wisecaver J."/>
            <person name="Long T.M."/>
            <person name="Aerts A.L."/>
            <person name="Barry K."/>
            <person name="Choi C."/>
            <person name="Clum A."/>
            <person name="Coughlan A.Y."/>
            <person name="Deshpande S."/>
            <person name="Douglass A.P."/>
            <person name="Hanson S.J."/>
            <person name="Klenk H.-P."/>
            <person name="Labutti K."/>
            <person name="Lapidus A."/>
            <person name="Lindquist E."/>
            <person name="Lipzen A."/>
            <person name="Meier-Kolthoff J.P."/>
            <person name="Ohm R.A."/>
            <person name="Otillar R.P."/>
            <person name="Pangilinan J."/>
            <person name="Peng Y."/>
            <person name="Rokas A."/>
            <person name="Rosa C.A."/>
            <person name="Scheuner C."/>
            <person name="Sibirny A.A."/>
            <person name="Slot J.C."/>
            <person name="Stielow J.B."/>
            <person name="Sun H."/>
            <person name="Kurtzman C.P."/>
            <person name="Blackwell M."/>
            <person name="Grigoriev I.V."/>
            <person name="Jeffries T.W."/>
        </authorList>
    </citation>
    <scope>NUCLEOTIDE SEQUENCE [LARGE SCALE GENOMIC DNA]</scope>
    <source>
        <strain evidence="10">NRRL Y-1933</strain>
    </source>
</reference>
<dbReference type="InterPro" id="IPR040203">
    <property type="entry name" value="Sld2"/>
</dbReference>
<feature type="compositionally biased region" description="Polar residues" evidence="8">
    <location>
        <begin position="191"/>
        <end position="202"/>
    </location>
</feature>